<evidence type="ECO:0000256" key="15">
    <source>
        <dbReference type="ARBA" id="ARBA00033342"/>
    </source>
</evidence>
<dbReference type="InterPro" id="IPR001708">
    <property type="entry name" value="YidC/ALB3/OXA1/COX18"/>
</dbReference>
<dbReference type="Proteomes" id="UP000185696">
    <property type="component" value="Unassembled WGS sequence"/>
</dbReference>
<dbReference type="InterPro" id="IPR047196">
    <property type="entry name" value="YidC_ALB_C"/>
</dbReference>
<evidence type="ECO:0000256" key="16">
    <source>
        <dbReference type="RuleBase" id="RU003945"/>
    </source>
</evidence>
<feature type="domain" description="Membrane insertase YidC/Oxa/ALB C-terminal" evidence="18">
    <location>
        <begin position="32"/>
        <end position="251"/>
    </location>
</feature>
<keyword evidence="7" id="KW-0653">Protein transport</keyword>
<dbReference type="PANTHER" id="PTHR12428:SF65">
    <property type="entry name" value="CYTOCHROME C OXIDASE ASSEMBLY PROTEIN COX18, MITOCHONDRIAL"/>
    <property type="match status" value="1"/>
</dbReference>
<evidence type="ECO:0000256" key="14">
    <source>
        <dbReference type="ARBA" id="ARBA00033245"/>
    </source>
</evidence>
<dbReference type="NCBIfam" id="TIGR03592">
    <property type="entry name" value="yidC_oxa1_cterm"/>
    <property type="match status" value="1"/>
</dbReference>
<evidence type="ECO:0000256" key="1">
    <source>
        <dbReference type="ARBA" id="ARBA00004651"/>
    </source>
</evidence>
<dbReference type="PANTHER" id="PTHR12428">
    <property type="entry name" value="OXA1"/>
    <property type="match status" value="1"/>
</dbReference>
<evidence type="ECO:0000256" key="3">
    <source>
        <dbReference type="ARBA" id="ARBA00015325"/>
    </source>
</evidence>
<evidence type="ECO:0000256" key="5">
    <source>
        <dbReference type="ARBA" id="ARBA00022475"/>
    </source>
</evidence>
<comment type="function">
    <text evidence="11">Required for the insertion and/or proper folding and/or complex formation of integral membrane proteins into the membrane. Involved in integration of membrane proteins that insert both dependently and independently of the Sec translocase complex, as well as at least some lipoproteins. Aids folding of multispanning membrane proteins.</text>
</comment>
<keyword evidence="10" id="KW-0143">Chaperone</keyword>
<feature type="transmembrane region" description="Helical" evidence="17">
    <location>
        <begin position="98"/>
        <end position="118"/>
    </location>
</feature>
<gene>
    <name evidence="19" type="ORF">BLA60_37355</name>
</gene>
<evidence type="ECO:0000256" key="17">
    <source>
        <dbReference type="SAM" id="Phobius"/>
    </source>
</evidence>
<accession>A0A7Z0WE22</accession>
<dbReference type="OrthoDB" id="9780552at2"/>
<name>A0A7Z0WE22_9PSEU</name>
<dbReference type="InterPro" id="IPR028055">
    <property type="entry name" value="YidC/Oxa/ALB_C"/>
</dbReference>
<proteinExistence type="inferred from homology"/>
<dbReference type="CDD" id="cd20070">
    <property type="entry name" value="5TM_YidC_Alb3"/>
    <property type="match status" value="1"/>
</dbReference>
<dbReference type="Pfam" id="PF02096">
    <property type="entry name" value="60KD_IMP"/>
    <property type="match status" value="1"/>
</dbReference>
<evidence type="ECO:0000256" key="6">
    <source>
        <dbReference type="ARBA" id="ARBA00022692"/>
    </source>
</evidence>
<reference evidence="19 20" key="1">
    <citation type="submission" date="2016-12" db="EMBL/GenBank/DDBJ databases">
        <title>The draft genome sequence of Actinophytocola xinjiangensis.</title>
        <authorList>
            <person name="Wang W."/>
            <person name="Yuan L."/>
        </authorList>
    </citation>
    <scope>NUCLEOTIDE SEQUENCE [LARGE SCALE GENOMIC DNA]</scope>
    <source>
        <strain evidence="19 20">CGMCC 4.4663</strain>
    </source>
</reference>
<dbReference type="GO" id="GO:0051205">
    <property type="term" value="P:protein insertion into membrane"/>
    <property type="evidence" value="ECO:0007669"/>
    <property type="project" value="TreeGrafter"/>
</dbReference>
<feature type="transmembrane region" description="Helical" evidence="17">
    <location>
        <begin position="170"/>
        <end position="193"/>
    </location>
</feature>
<evidence type="ECO:0000259" key="18">
    <source>
        <dbReference type="Pfam" id="PF02096"/>
    </source>
</evidence>
<keyword evidence="9 17" id="KW-0472">Membrane</keyword>
<evidence type="ECO:0000256" key="13">
    <source>
        <dbReference type="ARBA" id="ARBA00031538"/>
    </source>
</evidence>
<feature type="transmembrane region" description="Helical" evidence="17">
    <location>
        <begin position="214"/>
        <end position="239"/>
    </location>
</feature>
<keyword evidence="5" id="KW-1003">Cell membrane</keyword>
<keyword evidence="20" id="KW-1185">Reference proteome</keyword>
<comment type="caution">
    <text evidence="19">The sequence shown here is derived from an EMBL/GenBank/DDBJ whole genome shotgun (WGS) entry which is preliminary data.</text>
</comment>
<keyword evidence="8 17" id="KW-1133">Transmembrane helix</keyword>
<evidence type="ECO:0000256" key="2">
    <source>
        <dbReference type="ARBA" id="ARBA00010527"/>
    </source>
</evidence>
<evidence type="ECO:0000313" key="20">
    <source>
        <dbReference type="Proteomes" id="UP000185696"/>
    </source>
</evidence>
<evidence type="ECO:0000256" key="11">
    <source>
        <dbReference type="ARBA" id="ARBA00025034"/>
    </source>
</evidence>
<evidence type="ECO:0000256" key="9">
    <source>
        <dbReference type="ARBA" id="ARBA00023136"/>
    </source>
</evidence>
<keyword evidence="4" id="KW-0813">Transport</keyword>
<feature type="transmembrane region" description="Helical" evidence="17">
    <location>
        <begin position="32"/>
        <end position="52"/>
    </location>
</feature>
<dbReference type="GO" id="GO:0032977">
    <property type="term" value="F:membrane insertase activity"/>
    <property type="evidence" value="ECO:0007669"/>
    <property type="project" value="InterPro"/>
</dbReference>
<evidence type="ECO:0000256" key="8">
    <source>
        <dbReference type="ARBA" id="ARBA00022989"/>
    </source>
</evidence>
<sequence>MFDILLFPVSAVFWFWHWSVGALTDPDGGLAWVVAIVLLVCTVRALLVGLALRQVRAARVARLLAPRIRRLRESHRDDRARLAAEIQKLHASTGTGPLAGCLPALVQIPVFLSLYWVLRGFAPGAESNQVFDQNGIWSFLHADVLGARLGVWLGQSAGDLAAAGTGHAQLALVAVPVAVLAGLATFLSIRLGLRRQDPADADPRLAAVTRAMMYLAPVGLVASAWLFPVPLGVLVYLAASNVWTLVQQQVLHTVVDREPAPRLKP</sequence>
<protein>
    <recommendedName>
        <fullName evidence="3">Membrane protein insertase YidC</fullName>
    </recommendedName>
    <alternativeName>
        <fullName evidence="15">Foldase YidC</fullName>
    </alternativeName>
    <alternativeName>
        <fullName evidence="14">Membrane integrase YidC</fullName>
    </alternativeName>
    <alternativeName>
        <fullName evidence="13">Membrane protein YidC</fullName>
    </alternativeName>
</protein>
<dbReference type="EMBL" id="MSIF01000032">
    <property type="protein sequence ID" value="OLF05186.1"/>
    <property type="molecule type" value="Genomic_DNA"/>
</dbReference>
<dbReference type="RefSeq" id="WP_075137808.1">
    <property type="nucleotide sequence ID" value="NZ_MSIF01000032.1"/>
</dbReference>
<comment type="subcellular location">
    <subcellularLocation>
        <location evidence="1">Cell membrane</location>
        <topology evidence="1">Multi-pass membrane protein</topology>
    </subcellularLocation>
    <subcellularLocation>
        <location evidence="16">Membrane</location>
        <topology evidence="16">Multi-pass membrane protein</topology>
    </subcellularLocation>
</comment>
<evidence type="ECO:0000256" key="4">
    <source>
        <dbReference type="ARBA" id="ARBA00022448"/>
    </source>
</evidence>
<dbReference type="GO" id="GO:0015031">
    <property type="term" value="P:protein transport"/>
    <property type="evidence" value="ECO:0007669"/>
    <property type="project" value="UniProtKB-KW"/>
</dbReference>
<dbReference type="GO" id="GO:0005886">
    <property type="term" value="C:plasma membrane"/>
    <property type="evidence" value="ECO:0007669"/>
    <property type="project" value="UniProtKB-SubCell"/>
</dbReference>
<comment type="similarity">
    <text evidence="2">Belongs to the OXA1/ALB3/YidC family. Type 1 subfamily.</text>
</comment>
<comment type="subunit">
    <text evidence="12">Interacts with the Sec translocase complex via SecD. Specifically interacts with transmembrane segments of nascent integral membrane proteins during membrane integration.</text>
</comment>
<organism evidence="19 20">
    <name type="scientific">Actinophytocola xinjiangensis</name>
    <dbReference type="NCBI Taxonomy" id="485602"/>
    <lineage>
        <taxon>Bacteria</taxon>
        <taxon>Bacillati</taxon>
        <taxon>Actinomycetota</taxon>
        <taxon>Actinomycetes</taxon>
        <taxon>Pseudonocardiales</taxon>
        <taxon>Pseudonocardiaceae</taxon>
    </lineage>
</organism>
<evidence type="ECO:0000256" key="10">
    <source>
        <dbReference type="ARBA" id="ARBA00023186"/>
    </source>
</evidence>
<evidence type="ECO:0000256" key="12">
    <source>
        <dbReference type="ARBA" id="ARBA00026028"/>
    </source>
</evidence>
<evidence type="ECO:0000313" key="19">
    <source>
        <dbReference type="EMBL" id="OLF05186.1"/>
    </source>
</evidence>
<dbReference type="AlphaFoldDB" id="A0A7Z0WE22"/>
<keyword evidence="6 16" id="KW-0812">Transmembrane</keyword>
<evidence type="ECO:0000256" key="7">
    <source>
        <dbReference type="ARBA" id="ARBA00022927"/>
    </source>
</evidence>